<dbReference type="OrthoDB" id="1728974at2759"/>
<comment type="caution">
    <text evidence="3">The sequence shown here is derived from an EMBL/GenBank/DDBJ whole genome shotgun (WGS) entry which is preliminary data.</text>
</comment>
<name>A0A016TSB0_9BILA</name>
<dbReference type="EMBL" id="JARK01001417">
    <property type="protein sequence ID" value="EYC05660.1"/>
    <property type="molecule type" value="Genomic_DNA"/>
</dbReference>
<evidence type="ECO:0000256" key="1">
    <source>
        <dbReference type="SAM" id="MobiDB-lite"/>
    </source>
</evidence>
<evidence type="ECO:0000313" key="4">
    <source>
        <dbReference type="Proteomes" id="UP000024635"/>
    </source>
</evidence>
<keyword evidence="4" id="KW-1185">Reference proteome</keyword>
<accession>A0A016TSB0</accession>
<dbReference type="InterPro" id="IPR048998">
    <property type="entry name" value="STPR"/>
</dbReference>
<gene>
    <name evidence="3" type="primary">Acey_s0081.g1508</name>
    <name evidence="3" type="ORF">Y032_0081g1508</name>
</gene>
<organism evidence="3 4">
    <name type="scientific">Ancylostoma ceylanicum</name>
    <dbReference type="NCBI Taxonomy" id="53326"/>
    <lineage>
        <taxon>Eukaryota</taxon>
        <taxon>Metazoa</taxon>
        <taxon>Ecdysozoa</taxon>
        <taxon>Nematoda</taxon>
        <taxon>Chromadorea</taxon>
        <taxon>Rhabditida</taxon>
        <taxon>Rhabditina</taxon>
        <taxon>Rhabditomorpha</taxon>
        <taxon>Strongyloidea</taxon>
        <taxon>Ancylostomatidae</taxon>
        <taxon>Ancylostomatinae</taxon>
        <taxon>Ancylostoma</taxon>
    </lineage>
</organism>
<evidence type="ECO:0000313" key="3">
    <source>
        <dbReference type="EMBL" id="EYC05660.1"/>
    </source>
</evidence>
<protein>
    <recommendedName>
        <fullName evidence="2">STPR domain-containing protein</fullName>
    </recommendedName>
</protein>
<feature type="region of interest" description="Disordered" evidence="1">
    <location>
        <begin position="1"/>
        <end position="20"/>
    </location>
</feature>
<evidence type="ECO:0000259" key="2">
    <source>
        <dbReference type="Pfam" id="PF21107"/>
    </source>
</evidence>
<reference evidence="4" key="1">
    <citation type="journal article" date="2015" name="Nat. Genet.">
        <title>The genome and transcriptome of the zoonotic hookworm Ancylostoma ceylanicum identify infection-specific gene families.</title>
        <authorList>
            <person name="Schwarz E.M."/>
            <person name="Hu Y."/>
            <person name="Antoshechkin I."/>
            <person name="Miller M.M."/>
            <person name="Sternberg P.W."/>
            <person name="Aroian R.V."/>
        </authorList>
    </citation>
    <scope>NUCLEOTIDE SEQUENCE</scope>
    <source>
        <strain evidence="4">HY135</strain>
    </source>
</reference>
<feature type="domain" description="STPR" evidence="2">
    <location>
        <begin position="47"/>
        <end position="119"/>
    </location>
</feature>
<dbReference type="Pfam" id="PF21107">
    <property type="entry name" value="STPRs"/>
    <property type="match status" value="1"/>
</dbReference>
<proteinExistence type="predicted"/>
<dbReference type="AlphaFoldDB" id="A0A016TSB0"/>
<dbReference type="Proteomes" id="UP000024635">
    <property type="component" value="Unassembled WGS sequence"/>
</dbReference>
<feature type="region of interest" description="Disordered" evidence="1">
    <location>
        <begin position="101"/>
        <end position="122"/>
    </location>
</feature>
<sequence length="211" mass="24802">MREEDGLRNAEARAAETSEQREIRLEEMRLRNAELRAAETPEQCDARHARLEENRFRTAEASAVETSEQREARLGVIRHINAASRAAETSEQRGTRLEVTRLRNTESTAAETPQQRKDRLEDERARRFQLRQGFRRADLKLAAFRYDSNYNYREHPNVVIGRMDVACSHCQARRLLFPTLLLNLCFHTFLRLRRNRNTFCRTQGETTRVSR</sequence>